<dbReference type="Pfam" id="PF08448">
    <property type="entry name" value="PAS_4"/>
    <property type="match status" value="1"/>
</dbReference>
<dbReference type="SUPFAM" id="SSF47384">
    <property type="entry name" value="Homodimeric domain of signal transducing histidine kinase"/>
    <property type="match status" value="1"/>
</dbReference>
<reference evidence="18" key="1">
    <citation type="submission" date="2020-11" db="EMBL/GenBank/DDBJ databases">
        <title>Nocardioides sp. CBS4Y-1, whole genome shotgun sequence.</title>
        <authorList>
            <person name="Tuo L."/>
        </authorList>
    </citation>
    <scope>NUCLEOTIDE SEQUENCE</scope>
    <source>
        <strain evidence="18">CBS4Y-1</strain>
    </source>
</reference>
<evidence type="ECO:0000259" key="17">
    <source>
        <dbReference type="PROSITE" id="PS50113"/>
    </source>
</evidence>
<keyword evidence="7" id="KW-0812">Transmembrane</keyword>
<evidence type="ECO:0000256" key="5">
    <source>
        <dbReference type="ARBA" id="ARBA00022553"/>
    </source>
</evidence>
<sequence>MDTDAWRMSVHQLDLIGQVRDYAIITLDPEGVVRSWNAGAELVKGYAADDIIGSSFRVFYPKDDRDDGLPDRLLAEAAAEGRVEHVGWRVRKDGTRFWGDVVITALRSDDGTLLGFIKVTRDLSEQHELEQARATFLAGVGHDFRSPLTSIEGYASLISSELEDPMLRDFSERIRSNAVRLMRLVDLMLDYSRLKSGRFRVDLRPVPLGDFVRHTVADLGAAIAEHTVRVDDTDVVARIDRDALARVLVNLIGNAAKYSPAGSQIDVHLGVRDGWAEIVVADRGRGIDPADLATIFEEFERGRRAEKDGGFGLGLSVVRHLVGMQQGAVAIEAGRYGGTDVVVRLPLVDRPVAAV</sequence>
<dbReference type="EMBL" id="JADIVZ010000004">
    <property type="protein sequence ID" value="MBF4162139.1"/>
    <property type="molecule type" value="Genomic_DNA"/>
</dbReference>
<keyword evidence="12" id="KW-0902">Two-component regulatory system</keyword>
<evidence type="ECO:0000259" key="15">
    <source>
        <dbReference type="PROSITE" id="PS50109"/>
    </source>
</evidence>
<dbReference type="GO" id="GO:0000156">
    <property type="term" value="F:phosphorelay response regulator activity"/>
    <property type="evidence" value="ECO:0007669"/>
    <property type="project" value="TreeGrafter"/>
</dbReference>
<keyword evidence="11" id="KW-1133">Transmembrane helix</keyword>
<dbReference type="PANTHER" id="PTHR42878:SF7">
    <property type="entry name" value="SENSOR HISTIDINE KINASE GLRK"/>
    <property type="match status" value="1"/>
</dbReference>
<feature type="domain" description="Histidine kinase" evidence="15">
    <location>
        <begin position="139"/>
        <end position="349"/>
    </location>
</feature>
<proteinExistence type="predicted"/>
<name>A0A930V2S8_9ACTN</name>
<dbReference type="PROSITE" id="PS50109">
    <property type="entry name" value="HIS_KIN"/>
    <property type="match status" value="1"/>
</dbReference>
<gene>
    <name evidence="18" type="ORF">ISG29_10580</name>
</gene>
<dbReference type="CDD" id="cd00082">
    <property type="entry name" value="HisKA"/>
    <property type="match status" value="1"/>
</dbReference>
<dbReference type="EC" id="2.7.13.3" evidence="4"/>
<evidence type="ECO:0000256" key="1">
    <source>
        <dbReference type="ARBA" id="ARBA00000085"/>
    </source>
</evidence>
<dbReference type="CDD" id="cd00130">
    <property type="entry name" value="PAS"/>
    <property type="match status" value="1"/>
</dbReference>
<evidence type="ECO:0000256" key="14">
    <source>
        <dbReference type="ARBA" id="ARBA00039401"/>
    </source>
</evidence>
<evidence type="ECO:0000256" key="3">
    <source>
        <dbReference type="ARBA" id="ARBA00004236"/>
    </source>
</evidence>
<dbReference type="InterPro" id="IPR000014">
    <property type="entry name" value="PAS"/>
</dbReference>
<dbReference type="InterPro" id="IPR036097">
    <property type="entry name" value="HisK_dim/P_sf"/>
</dbReference>
<comment type="caution">
    <text evidence="18">The sequence shown here is derived from an EMBL/GenBank/DDBJ whole genome shotgun (WGS) entry which is preliminary data.</text>
</comment>
<dbReference type="RefSeq" id="WP_194503390.1">
    <property type="nucleotide sequence ID" value="NZ_JADIVZ010000004.1"/>
</dbReference>
<keyword evidence="6" id="KW-0808">Transferase</keyword>
<dbReference type="Gene3D" id="3.30.450.20">
    <property type="entry name" value="PAS domain"/>
    <property type="match status" value="1"/>
</dbReference>
<dbReference type="Pfam" id="PF02518">
    <property type="entry name" value="HATPase_c"/>
    <property type="match status" value="1"/>
</dbReference>
<dbReference type="InterPro" id="IPR036890">
    <property type="entry name" value="HATPase_C_sf"/>
</dbReference>
<evidence type="ECO:0000313" key="18">
    <source>
        <dbReference type="EMBL" id="MBF4162139.1"/>
    </source>
</evidence>
<dbReference type="InterPro" id="IPR000700">
    <property type="entry name" value="PAS-assoc_C"/>
</dbReference>
<dbReference type="AlphaFoldDB" id="A0A930V2S8"/>
<dbReference type="CDD" id="cd00075">
    <property type="entry name" value="HATPase"/>
    <property type="match status" value="1"/>
</dbReference>
<dbReference type="InterPro" id="IPR004358">
    <property type="entry name" value="Sig_transdc_His_kin-like_C"/>
</dbReference>
<comment type="subcellular location">
    <subcellularLocation>
        <location evidence="3">Cell membrane</location>
    </subcellularLocation>
    <subcellularLocation>
        <location evidence="2">Membrane</location>
        <topology evidence="2">Multi-pass membrane protein</topology>
    </subcellularLocation>
</comment>
<dbReference type="InterPro" id="IPR005467">
    <property type="entry name" value="His_kinase_dom"/>
</dbReference>
<evidence type="ECO:0000256" key="8">
    <source>
        <dbReference type="ARBA" id="ARBA00022741"/>
    </source>
</evidence>
<accession>A0A930V2S8</accession>
<protein>
    <recommendedName>
        <fullName evidence="14">Sensor-like histidine kinase SenX3</fullName>
        <ecNumber evidence="4">2.7.13.3</ecNumber>
    </recommendedName>
</protein>
<evidence type="ECO:0000259" key="16">
    <source>
        <dbReference type="PROSITE" id="PS50112"/>
    </source>
</evidence>
<keyword evidence="10" id="KW-0067">ATP-binding</keyword>
<evidence type="ECO:0000256" key="10">
    <source>
        <dbReference type="ARBA" id="ARBA00022840"/>
    </source>
</evidence>
<dbReference type="GO" id="GO:0005886">
    <property type="term" value="C:plasma membrane"/>
    <property type="evidence" value="ECO:0007669"/>
    <property type="project" value="UniProtKB-SubCell"/>
</dbReference>
<dbReference type="InterPro" id="IPR035965">
    <property type="entry name" value="PAS-like_dom_sf"/>
</dbReference>
<evidence type="ECO:0000256" key="11">
    <source>
        <dbReference type="ARBA" id="ARBA00022989"/>
    </source>
</evidence>
<evidence type="ECO:0000256" key="9">
    <source>
        <dbReference type="ARBA" id="ARBA00022777"/>
    </source>
</evidence>
<dbReference type="GO" id="GO:0005524">
    <property type="term" value="F:ATP binding"/>
    <property type="evidence" value="ECO:0007669"/>
    <property type="project" value="UniProtKB-KW"/>
</dbReference>
<feature type="domain" description="PAS" evidence="16">
    <location>
        <begin position="24"/>
        <end position="63"/>
    </location>
</feature>
<dbReference type="NCBIfam" id="TIGR00229">
    <property type="entry name" value="sensory_box"/>
    <property type="match status" value="1"/>
</dbReference>
<keyword evidence="8" id="KW-0547">Nucleotide-binding</keyword>
<comment type="catalytic activity">
    <reaction evidence="1">
        <text>ATP + protein L-histidine = ADP + protein N-phospho-L-histidine.</text>
        <dbReference type="EC" id="2.7.13.3"/>
    </reaction>
</comment>
<keyword evidence="5" id="KW-0597">Phosphoprotein</keyword>
<evidence type="ECO:0000256" key="2">
    <source>
        <dbReference type="ARBA" id="ARBA00004141"/>
    </source>
</evidence>
<dbReference type="Gene3D" id="3.30.565.10">
    <property type="entry name" value="Histidine kinase-like ATPase, C-terminal domain"/>
    <property type="match status" value="1"/>
</dbReference>
<dbReference type="SMART" id="SM00387">
    <property type="entry name" value="HATPase_c"/>
    <property type="match status" value="1"/>
</dbReference>
<dbReference type="Pfam" id="PF00512">
    <property type="entry name" value="HisKA"/>
    <property type="match status" value="1"/>
</dbReference>
<dbReference type="InterPro" id="IPR013656">
    <property type="entry name" value="PAS_4"/>
</dbReference>
<keyword evidence="9" id="KW-0418">Kinase</keyword>
<dbReference type="PANTHER" id="PTHR42878">
    <property type="entry name" value="TWO-COMPONENT HISTIDINE KINASE"/>
    <property type="match status" value="1"/>
</dbReference>
<evidence type="ECO:0000313" key="19">
    <source>
        <dbReference type="Proteomes" id="UP000656804"/>
    </source>
</evidence>
<dbReference type="Proteomes" id="UP000656804">
    <property type="component" value="Unassembled WGS sequence"/>
</dbReference>
<evidence type="ECO:0000256" key="4">
    <source>
        <dbReference type="ARBA" id="ARBA00012438"/>
    </source>
</evidence>
<evidence type="ECO:0000256" key="13">
    <source>
        <dbReference type="ARBA" id="ARBA00023136"/>
    </source>
</evidence>
<dbReference type="PROSITE" id="PS50113">
    <property type="entry name" value="PAC"/>
    <property type="match status" value="1"/>
</dbReference>
<dbReference type="Gene3D" id="1.10.287.130">
    <property type="match status" value="1"/>
</dbReference>
<evidence type="ECO:0000256" key="7">
    <source>
        <dbReference type="ARBA" id="ARBA00022692"/>
    </source>
</evidence>
<organism evidence="18 19">
    <name type="scientific">Nocardioides acrostichi</name>
    <dbReference type="NCBI Taxonomy" id="2784339"/>
    <lineage>
        <taxon>Bacteria</taxon>
        <taxon>Bacillati</taxon>
        <taxon>Actinomycetota</taxon>
        <taxon>Actinomycetes</taxon>
        <taxon>Propionibacteriales</taxon>
        <taxon>Nocardioidaceae</taxon>
        <taxon>Nocardioides</taxon>
    </lineage>
</organism>
<dbReference type="SUPFAM" id="SSF55785">
    <property type="entry name" value="PYP-like sensor domain (PAS domain)"/>
    <property type="match status" value="1"/>
</dbReference>
<dbReference type="GO" id="GO:0030295">
    <property type="term" value="F:protein kinase activator activity"/>
    <property type="evidence" value="ECO:0007669"/>
    <property type="project" value="TreeGrafter"/>
</dbReference>
<keyword evidence="19" id="KW-1185">Reference proteome</keyword>
<dbReference type="InterPro" id="IPR003661">
    <property type="entry name" value="HisK_dim/P_dom"/>
</dbReference>
<dbReference type="PRINTS" id="PR00344">
    <property type="entry name" value="BCTRLSENSOR"/>
</dbReference>
<dbReference type="InterPro" id="IPR050351">
    <property type="entry name" value="BphY/WalK/GraS-like"/>
</dbReference>
<evidence type="ECO:0000256" key="12">
    <source>
        <dbReference type="ARBA" id="ARBA00023012"/>
    </source>
</evidence>
<feature type="domain" description="PAC" evidence="17">
    <location>
        <begin position="77"/>
        <end position="135"/>
    </location>
</feature>
<dbReference type="PROSITE" id="PS50112">
    <property type="entry name" value="PAS"/>
    <property type="match status" value="1"/>
</dbReference>
<dbReference type="SMART" id="SM00388">
    <property type="entry name" value="HisKA"/>
    <property type="match status" value="1"/>
</dbReference>
<dbReference type="GO" id="GO:0007234">
    <property type="term" value="P:osmosensory signaling via phosphorelay pathway"/>
    <property type="evidence" value="ECO:0007669"/>
    <property type="project" value="TreeGrafter"/>
</dbReference>
<evidence type="ECO:0000256" key="6">
    <source>
        <dbReference type="ARBA" id="ARBA00022679"/>
    </source>
</evidence>
<dbReference type="GO" id="GO:0000155">
    <property type="term" value="F:phosphorelay sensor kinase activity"/>
    <property type="evidence" value="ECO:0007669"/>
    <property type="project" value="InterPro"/>
</dbReference>
<dbReference type="InterPro" id="IPR003594">
    <property type="entry name" value="HATPase_dom"/>
</dbReference>
<dbReference type="SUPFAM" id="SSF55874">
    <property type="entry name" value="ATPase domain of HSP90 chaperone/DNA topoisomerase II/histidine kinase"/>
    <property type="match status" value="1"/>
</dbReference>
<keyword evidence="13" id="KW-0472">Membrane</keyword>